<name>A0ABV0TRN1_9TELE</name>
<accession>A0ABV0TRN1</accession>
<evidence type="ECO:0000313" key="3">
    <source>
        <dbReference type="Proteomes" id="UP001482620"/>
    </source>
</evidence>
<evidence type="ECO:0000313" key="2">
    <source>
        <dbReference type="EMBL" id="MEQ2234538.1"/>
    </source>
</evidence>
<dbReference type="EMBL" id="JAHRIQ010040124">
    <property type="protein sequence ID" value="MEQ2234538.1"/>
    <property type="molecule type" value="Genomic_DNA"/>
</dbReference>
<keyword evidence="3" id="KW-1185">Reference proteome</keyword>
<protein>
    <submittedName>
        <fullName evidence="2">Uncharacterized protein</fullName>
    </submittedName>
</protein>
<organism evidence="2 3">
    <name type="scientific">Ilyodon furcidens</name>
    <name type="common">goldbreast splitfin</name>
    <dbReference type="NCBI Taxonomy" id="33524"/>
    <lineage>
        <taxon>Eukaryota</taxon>
        <taxon>Metazoa</taxon>
        <taxon>Chordata</taxon>
        <taxon>Craniata</taxon>
        <taxon>Vertebrata</taxon>
        <taxon>Euteleostomi</taxon>
        <taxon>Actinopterygii</taxon>
        <taxon>Neopterygii</taxon>
        <taxon>Teleostei</taxon>
        <taxon>Neoteleostei</taxon>
        <taxon>Acanthomorphata</taxon>
        <taxon>Ovalentaria</taxon>
        <taxon>Atherinomorphae</taxon>
        <taxon>Cyprinodontiformes</taxon>
        <taxon>Goodeidae</taxon>
        <taxon>Ilyodon</taxon>
    </lineage>
</organism>
<sequence length="222" mass="23883">MNTLMLEHGVHTTWIQIREAIPPNHTIPGVTVVSHVGIEVLQQNNGNQERGTMQHPRQGHHEGLVLCITTRPVGRNNSQRPVSYPKVQGCNPLVHRGKLQHETTELGGPPQPAAFPHGHSRVEESPTSLEELGSRAHTVRGGEPNPLCTGPSWLPLQVVGPLSDGLASFIQAWPGRMSRGATQPPGTLQRVPTPGLAPGWDPGSAIPGDFTCLNLVVFMKAS</sequence>
<reference evidence="2 3" key="1">
    <citation type="submission" date="2021-06" db="EMBL/GenBank/DDBJ databases">
        <authorList>
            <person name="Palmer J.M."/>
        </authorList>
    </citation>
    <scope>NUCLEOTIDE SEQUENCE [LARGE SCALE GENOMIC DNA]</scope>
    <source>
        <strain evidence="3">if_2019</strain>
        <tissue evidence="2">Muscle</tissue>
    </source>
</reference>
<evidence type="ECO:0000256" key="1">
    <source>
        <dbReference type="SAM" id="MobiDB-lite"/>
    </source>
</evidence>
<dbReference type="Proteomes" id="UP001482620">
    <property type="component" value="Unassembled WGS sequence"/>
</dbReference>
<feature type="region of interest" description="Disordered" evidence="1">
    <location>
        <begin position="100"/>
        <end position="131"/>
    </location>
</feature>
<gene>
    <name evidence="2" type="ORF">ILYODFUR_032682</name>
</gene>
<proteinExistence type="predicted"/>
<comment type="caution">
    <text evidence="2">The sequence shown here is derived from an EMBL/GenBank/DDBJ whole genome shotgun (WGS) entry which is preliminary data.</text>
</comment>